<dbReference type="RefSeq" id="XP_016626708.1">
    <property type="nucleotide sequence ID" value="XM_016782249.1"/>
</dbReference>
<dbReference type="AlphaFoldDB" id="A0A0D2GSY3"/>
<evidence type="ECO:0000313" key="1">
    <source>
        <dbReference type="EMBL" id="KIX92585.1"/>
    </source>
</evidence>
<dbReference type="CDD" id="cd09917">
    <property type="entry name" value="F-box_SF"/>
    <property type="match status" value="1"/>
</dbReference>
<dbReference type="InterPro" id="IPR036047">
    <property type="entry name" value="F-box-like_dom_sf"/>
</dbReference>
<proteinExistence type="predicted"/>
<name>A0A0D2GSY3_9EURO</name>
<accession>A0A0D2GSY3</accession>
<keyword evidence="2" id="KW-1185">Reference proteome</keyword>
<dbReference type="SUPFAM" id="SSF81383">
    <property type="entry name" value="F-box domain"/>
    <property type="match status" value="1"/>
</dbReference>
<protein>
    <recommendedName>
        <fullName evidence="3">F-box domain-containing protein</fullName>
    </recommendedName>
</protein>
<reference evidence="1 2" key="1">
    <citation type="submission" date="2015-01" db="EMBL/GenBank/DDBJ databases">
        <title>The Genome Sequence of Fonsecaea multimorphosa CBS 102226.</title>
        <authorList>
            <consortium name="The Broad Institute Genomics Platform"/>
            <person name="Cuomo C."/>
            <person name="de Hoog S."/>
            <person name="Gorbushina A."/>
            <person name="Stielow B."/>
            <person name="Teixiera M."/>
            <person name="Abouelleil A."/>
            <person name="Chapman S.B."/>
            <person name="Priest M."/>
            <person name="Young S.K."/>
            <person name="Wortman J."/>
            <person name="Nusbaum C."/>
            <person name="Birren B."/>
        </authorList>
    </citation>
    <scope>NUCLEOTIDE SEQUENCE [LARGE SCALE GENOMIC DNA]</scope>
    <source>
        <strain evidence="1 2">CBS 102226</strain>
    </source>
</reference>
<gene>
    <name evidence="1" type="ORF">Z520_11761</name>
</gene>
<dbReference type="SUPFAM" id="SSF52047">
    <property type="entry name" value="RNI-like"/>
    <property type="match status" value="1"/>
</dbReference>
<dbReference type="EMBL" id="KN848103">
    <property type="protein sequence ID" value="KIX92585.1"/>
    <property type="molecule type" value="Genomic_DNA"/>
</dbReference>
<evidence type="ECO:0000313" key="2">
    <source>
        <dbReference type="Proteomes" id="UP000053411"/>
    </source>
</evidence>
<organism evidence="1 2">
    <name type="scientific">Fonsecaea multimorphosa CBS 102226</name>
    <dbReference type="NCBI Taxonomy" id="1442371"/>
    <lineage>
        <taxon>Eukaryota</taxon>
        <taxon>Fungi</taxon>
        <taxon>Dikarya</taxon>
        <taxon>Ascomycota</taxon>
        <taxon>Pezizomycotina</taxon>
        <taxon>Eurotiomycetes</taxon>
        <taxon>Chaetothyriomycetidae</taxon>
        <taxon>Chaetothyriales</taxon>
        <taxon>Herpotrichiellaceae</taxon>
        <taxon>Fonsecaea</taxon>
    </lineage>
</organism>
<sequence>MAQRQSDTPVQLPTEIWAQVIELLDSEDPKDVRCLRQTCRRLLDLCDPAFCKVLHVSRPELAGIQEASFRRHPQRYGLVRTMVVHPQGSSASSHITVRGQGLVASSDLEKMISLIPEFRELRTLHVCTIAIHDDVVGIPRVQDYLDTHACSVFHRLNQTMLSSAFTELRECTLLSMQYHPIWINPILWAPKLISLKVSFPTIDEQHEFPLPPPKSTPLKHLTLLVTPFTDPQIVSSILSIPTALESLAFDDSRAQITSSQGILAEVLPALALHQPQLQTLKVHAARKRNFSLHMHTSPFDFTQLTGLKELSFSNHENCPINCFLNLPAGLETLRLNNEVLLFALAERLLPLSSAPNFTCPRHIEIDIDLNFHPPGDRPQRNYFYSWRREELMGEIDELMMNLPCQSITHTKRANKEKGRVLAKRTNDHDTFKTTAVRILLCTDPELVNGHSRNDLWEFHQCGLEREPEDDRD</sequence>
<dbReference type="Proteomes" id="UP000053411">
    <property type="component" value="Unassembled WGS sequence"/>
</dbReference>
<evidence type="ECO:0008006" key="3">
    <source>
        <dbReference type="Google" id="ProtNLM"/>
    </source>
</evidence>
<dbReference type="VEuPathDB" id="FungiDB:Z520_11761"/>
<dbReference type="GeneID" id="27717507"/>
<dbReference type="OrthoDB" id="2522477at2759"/>